<name>A0ABD3UV83_SINWO</name>
<evidence type="ECO:0000256" key="1">
    <source>
        <dbReference type="SAM" id="MobiDB-lite"/>
    </source>
</evidence>
<dbReference type="AlphaFoldDB" id="A0ABD3UV83"/>
<proteinExistence type="predicted"/>
<evidence type="ECO:0000313" key="3">
    <source>
        <dbReference type="Proteomes" id="UP001634394"/>
    </source>
</evidence>
<reference evidence="2 3" key="1">
    <citation type="submission" date="2024-11" db="EMBL/GenBank/DDBJ databases">
        <title>Chromosome-level genome assembly of the freshwater bivalve Anodonta woodiana.</title>
        <authorList>
            <person name="Chen X."/>
        </authorList>
    </citation>
    <scope>NUCLEOTIDE SEQUENCE [LARGE SCALE GENOMIC DNA]</scope>
    <source>
        <strain evidence="2">MN2024</strain>
        <tissue evidence="2">Gills</tissue>
    </source>
</reference>
<dbReference type="Proteomes" id="UP001634394">
    <property type="component" value="Unassembled WGS sequence"/>
</dbReference>
<keyword evidence="3" id="KW-1185">Reference proteome</keyword>
<sequence>MSDEFGANYFPQGSGQVKQNEQPVQKDEQNHEKIPFQNENILDSLVDSAGATESSREDMKPSISRAENTFERIENKLDVLLPNTYWILEKKLGLCPLEPDTNELRQLMLVSIGSPNKLSI</sequence>
<feature type="compositionally biased region" description="Polar residues" evidence="1">
    <location>
        <begin position="11"/>
        <end position="23"/>
    </location>
</feature>
<gene>
    <name evidence="2" type="ORF">ACJMK2_016531</name>
</gene>
<accession>A0ABD3UV83</accession>
<feature type="region of interest" description="Disordered" evidence="1">
    <location>
        <begin position="1"/>
        <end position="39"/>
    </location>
</feature>
<comment type="caution">
    <text evidence="2">The sequence shown here is derived from an EMBL/GenBank/DDBJ whole genome shotgun (WGS) entry which is preliminary data.</text>
</comment>
<protein>
    <submittedName>
        <fullName evidence="2">Uncharacterized protein</fullName>
    </submittedName>
</protein>
<evidence type="ECO:0000313" key="2">
    <source>
        <dbReference type="EMBL" id="KAL3852926.1"/>
    </source>
</evidence>
<feature type="compositionally biased region" description="Basic and acidic residues" evidence="1">
    <location>
        <begin position="24"/>
        <end position="34"/>
    </location>
</feature>
<organism evidence="2 3">
    <name type="scientific">Sinanodonta woodiana</name>
    <name type="common">Chinese pond mussel</name>
    <name type="synonym">Anodonta woodiana</name>
    <dbReference type="NCBI Taxonomy" id="1069815"/>
    <lineage>
        <taxon>Eukaryota</taxon>
        <taxon>Metazoa</taxon>
        <taxon>Spiralia</taxon>
        <taxon>Lophotrochozoa</taxon>
        <taxon>Mollusca</taxon>
        <taxon>Bivalvia</taxon>
        <taxon>Autobranchia</taxon>
        <taxon>Heteroconchia</taxon>
        <taxon>Palaeoheterodonta</taxon>
        <taxon>Unionida</taxon>
        <taxon>Unionoidea</taxon>
        <taxon>Unionidae</taxon>
        <taxon>Unioninae</taxon>
        <taxon>Sinanodonta</taxon>
    </lineage>
</organism>
<dbReference type="EMBL" id="JBJQND010000015">
    <property type="protein sequence ID" value="KAL3852926.1"/>
    <property type="molecule type" value="Genomic_DNA"/>
</dbReference>